<organism evidence="7">
    <name type="scientific">Ziziphus jujuba</name>
    <name type="common">Chinese jujube</name>
    <name type="synonym">Ziziphus sativa</name>
    <dbReference type="NCBI Taxonomy" id="326968"/>
    <lineage>
        <taxon>Eukaryota</taxon>
        <taxon>Viridiplantae</taxon>
        <taxon>Streptophyta</taxon>
        <taxon>Embryophyta</taxon>
        <taxon>Tracheophyta</taxon>
        <taxon>Spermatophyta</taxon>
        <taxon>Magnoliopsida</taxon>
        <taxon>eudicotyledons</taxon>
        <taxon>Gunneridae</taxon>
        <taxon>Pentapetalae</taxon>
        <taxon>rosids</taxon>
        <taxon>fabids</taxon>
        <taxon>Rosales</taxon>
        <taxon>Rhamnaceae</taxon>
        <taxon>Paliureae</taxon>
        <taxon>Ziziphus</taxon>
    </lineage>
</organism>
<dbReference type="GeneID" id="107404979"/>
<dbReference type="Pfam" id="PF04570">
    <property type="entry name" value="zf-FLZ"/>
    <property type="match status" value="1"/>
</dbReference>
<dbReference type="PANTHER" id="PTHR47208">
    <property type="entry name" value="OS02G0174800 PROTEIN"/>
    <property type="match status" value="1"/>
</dbReference>
<dbReference type="InterPro" id="IPR007650">
    <property type="entry name" value="Zf-FLZ_dom"/>
</dbReference>
<dbReference type="PANTHER" id="PTHR47208:SF5">
    <property type="entry name" value="FCS-LIKE ZINC FINGER 12-RELATED"/>
    <property type="match status" value="1"/>
</dbReference>
<feature type="domain" description="FLZ-type" evidence="6">
    <location>
        <begin position="187"/>
        <end position="230"/>
    </location>
</feature>
<keyword evidence="2" id="KW-0479">Metal-binding</keyword>
<dbReference type="GO" id="GO:0008270">
    <property type="term" value="F:zinc ion binding"/>
    <property type="evidence" value="ECO:0007669"/>
    <property type="project" value="UniProtKB-KW"/>
</dbReference>
<reference evidence="7" key="1">
    <citation type="submission" date="2025-05" db="UniProtKB">
        <authorList>
            <consortium name="RefSeq"/>
        </authorList>
    </citation>
    <scope>IDENTIFICATION</scope>
    <source>
        <tissue evidence="7">Seedling</tissue>
    </source>
</reference>
<dbReference type="InterPro" id="IPR044604">
    <property type="entry name" value="FLZ12/13/14"/>
</dbReference>
<keyword evidence="3" id="KW-0863">Zinc-finger</keyword>
<proteinExistence type="inferred from homology"/>
<evidence type="ECO:0000256" key="1">
    <source>
        <dbReference type="ARBA" id="ARBA00009374"/>
    </source>
</evidence>
<dbReference type="KEGG" id="zju:107404979"/>
<protein>
    <submittedName>
        <fullName evidence="7">FCS-Like Zinc finger 13</fullName>
    </submittedName>
</protein>
<dbReference type="PROSITE" id="PS51795">
    <property type="entry name" value="ZF_FLZ"/>
    <property type="match status" value="1"/>
</dbReference>
<evidence type="ECO:0000256" key="2">
    <source>
        <dbReference type="ARBA" id="ARBA00022723"/>
    </source>
</evidence>
<feature type="region of interest" description="Disordered" evidence="5">
    <location>
        <begin position="97"/>
        <end position="122"/>
    </location>
</feature>
<evidence type="ECO:0000256" key="5">
    <source>
        <dbReference type="SAM" id="MobiDB-lite"/>
    </source>
</evidence>
<feature type="zinc finger region" description="FLZ-type" evidence="4">
    <location>
        <begin position="187"/>
        <end position="230"/>
    </location>
</feature>
<gene>
    <name evidence="7" type="primary">LOC107404979</name>
</gene>
<evidence type="ECO:0000259" key="6">
    <source>
        <dbReference type="PROSITE" id="PS51795"/>
    </source>
</evidence>
<comment type="similarity">
    <text evidence="1">Belongs to the FLZ family.</text>
</comment>
<accession>A0A6P3YUP1</accession>
<dbReference type="RefSeq" id="XP_015867477.3">
    <property type="nucleotide sequence ID" value="XM_016011991.4"/>
</dbReference>
<name>A0A6P3YUP1_ZIZJJ</name>
<evidence type="ECO:0000256" key="4">
    <source>
        <dbReference type="PROSITE-ProRule" id="PRU01131"/>
    </source>
</evidence>
<dbReference type="AlphaFoldDB" id="A0A6P3YUP1"/>
<sequence length="260" mass="28902">MYIFFGGNMLGKRPRPMIGKLSELLVSGNRAGLFDMAAMTSPRSPLDLKMQSPRGLKNYDVGGVGLGIVAALEKSGHGGREILAKYAICSPNLNRSEPIPVNSAKKSERLTNGNNEEAEEESLENYTYVTCRHGPNKTSFTRVYYDGVERSIDNNPRNDLGRSNNLGIFHTSPSSCSEEFSVFPTSDFLSSCHLCRKKLHGKDIYMYRGDKAFCSTECRSRQIMMDERKERCRSEASRSVDVSSSSYSRDQIFSTGIVAS</sequence>
<evidence type="ECO:0000313" key="7">
    <source>
        <dbReference type="RefSeq" id="XP_015867477.3"/>
    </source>
</evidence>
<keyword evidence="3" id="KW-0862">Zinc</keyword>
<evidence type="ECO:0000256" key="3">
    <source>
        <dbReference type="ARBA" id="ARBA00022771"/>
    </source>
</evidence>